<evidence type="ECO:0000313" key="3">
    <source>
        <dbReference type="Proteomes" id="UP000516134"/>
    </source>
</evidence>
<evidence type="ECO:0000313" key="2">
    <source>
        <dbReference type="EMBL" id="QNP43754.1"/>
    </source>
</evidence>
<keyword evidence="3" id="KW-1185">Reference proteome</keyword>
<feature type="domain" description="Arc-like DNA binding" evidence="1">
    <location>
        <begin position="16"/>
        <end position="53"/>
    </location>
</feature>
<keyword evidence="2" id="KW-0238">DNA-binding</keyword>
<dbReference type="GO" id="GO:0003677">
    <property type="term" value="F:DNA binding"/>
    <property type="evidence" value="ECO:0007669"/>
    <property type="project" value="UniProtKB-KW"/>
</dbReference>
<accession>A0ABX6T2U6</accession>
<dbReference type="EMBL" id="CP060780">
    <property type="protein sequence ID" value="QNP43754.1"/>
    <property type="molecule type" value="Genomic_DNA"/>
</dbReference>
<protein>
    <submittedName>
        <fullName evidence="2">Arc family DNA-binding protein</fullName>
    </submittedName>
</protein>
<dbReference type="Proteomes" id="UP000516134">
    <property type="component" value="Chromosome"/>
</dbReference>
<dbReference type="InterPro" id="IPR005569">
    <property type="entry name" value="Arc_DNA-bd_dom"/>
</dbReference>
<gene>
    <name evidence="2" type="ORF">H9L15_03585</name>
</gene>
<dbReference type="SUPFAM" id="SSF47598">
    <property type="entry name" value="Ribbon-helix-helix"/>
    <property type="match status" value="1"/>
</dbReference>
<dbReference type="Gene3D" id="1.10.1220.10">
    <property type="entry name" value="Met repressor-like"/>
    <property type="match status" value="1"/>
</dbReference>
<proteinExistence type="predicted"/>
<dbReference type="InterPro" id="IPR013321">
    <property type="entry name" value="Arc_rbn_hlx_hlx"/>
</dbReference>
<sequence>MGYLKAKEPKRHVVTMRMSETMRERINGAATANGRSVSQEIESRLERSLQDEMLLGGSETTILAKLVIGAVALIETESGKPWNEDRMTWEAVNSAVRTILTSFQPQIDLDIWERHRELLLTFWIASPNSKTCAAKLKALRRLIRARRTFRRKFVRSTKRPGRNIRSAWSA</sequence>
<dbReference type="Pfam" id="PF03869">
    <property type="entry name" value="Arc"/>
    <property type="match status" value="1"/>
</dbReference>
<evidence type="ECO:0000259" key="1">
    <source>
        <dbReference type="Pfam" id="PF03869"/>
    </source>
</evidence>
<dbReference type="InterPro" id="IPR010985">
    <property type="entry name" value="Ribbon_hlx_hlx"/>
</dbReference>
<reference evidence="2 3" key="1">
    <citation type="submission" date="2020-08" db="EMBL/GenBank/DDBJ databases">
        <title>Genome sequence of Sphingomonas daechungensis KACC 18115T.</title>
        <authorList>
            <person name="Hyun D.-W."/>
            <person name="Bae J.-W."/>
        </authorList>
    </citation>
    <scope>NUCLEOTIDE SEQUENCE [LARGE SCALE GENOMIC DNA]</scope>
    <source>
        <strain evidence="2 3">KACC 18115</strain>
    </source>
</reference>
<organism evidence="2 3">
    <name type="scientific">Sphingomonas daechungensis</name>
    <dbReference type="NCBI Taxonomy" id="1176646"/>
    <lineage>
        <taxon>Bacteria</taxon>
        <taxon>Pseudomonadati</taxon>
        <taxon>Pseudomonadota</taxon>
        <taxon>Alphaproteobacteria</taxon>
        <taxon>Sphingomonadales</taxon>
        <taxon>Sphingomonadaceae</taxon>
        <taxon>Sphingomonas</taxon>
    </lineage>
</organism>
<name>A0ABX6T2U6_9SPHN</name>